<organism evidence="3 4">
    <name type="scientific">Blastocystis sp. subtype 1 (strain ATCC 50177 / NandII)</name>
    <dbReference type="NCBI Taxonomy" id="478820"/>
    <lineage>
        <taxon>Eukaryota</taxon>
        <taxon>Sar</taxon>
        <taxon>Stramenopiles</taxon>
        <taxon>Bigyra</taxon>
        <taxon>Opalozoa</taxon>
        <taxon>Opalinata</taxon>
        <taxon>Blastocystidae</taxon>
        <taxon>Blastocystis</taxon>
    </lineage>
</organism>
<keyword evidence="2" id="KW-1133">Transmembrane helix</keyword>
<evidence type="ECO:0008006" key="5">
    <source>
        <dbReference type="Google" id="ProtNLM"/>
    </source>
</evidence>
<evidence type="ECO:0000256" key="2">
    <source>
        <dbReference type="SAM" id="Phobius"/>
    </source>
</evidence>
<dbReference type="AlphaFoldDB" id="A0A196SKT6"/>
<protein>
    <recommendedName>
        <fullName evidence="5">Transmembrane protein</fullName>
    </recommendedName>
</protein>
<feature type="compositionally biased region" description="Basic and acidic residues" evidence="1">
    <location>
        <begin position="8"/>
        <end position="32"/>
    </location>
</feature>
<evidence type="ECO:0000313" key="4">
    <source>
        <dbReference type="Proteomes" id="UP000078348"/>
    </source>
</evidence>
<dbReference type="Proteomes" id="UP000078348">
    <property type="component" value="Unassembled WGS sequence"/>
</dbReference>
<keyword evidence="2" id="KW-0812">Transmembrane</keyword>
<feature type="region of interest" description="Disordered" evidence="1">
    <location>
        <begin position="1"/>
        <end position="32"/>
    </location>
</feature>
<gene>
    <name evidence="3" type="ORF">AV274_1472</name>
</gene>
<accession>A0A196SKT6</accession>
<evidence type="ECO:0000313" key="3">
    <source>
        <dbReference type="EMBL" id="OAO16807.1"/>
    </source>
</evidence>
<keyword evidence="2" id="KW-0472">Membrane</keyword>
<keyword evidence="4" id="KW-1185">Reference proteome</keyword>
<proteinExistence type="predicted"/>
<dbReference type="EMBL" id="LXWW01000059">
    <property type="protein sequence ID" value="OAO16807.1"/>
    <property type="molecule type" value="Genomic_DNA"/>
</dbReference>
<reference evidence="3 4" key="1">
    <citation type="submission" date="2016-05" db="EMBL/GenBank/DDBJ databases">
        <title>Nuclear genome of Blastocystis sp. subtype 1 NandII.</title>
        <authorList>
            <person name="Gentekaki E."/>
            <person name="Curtis B."/>
            <person name="Stairs C."/>
            <person name="Eme L."/>
            <person name="Herman E."/>
            <person name="Klimes V."/>
            <person name="Arias M.C."/>
            <person name="Elias M."/>
            <person name="Hilliou F."/>
            <person name="Klute M."/>
            <person name="Malik S.-B."/>
            <person name="Pightling A."/>
            <person name="Rachubinski R."/>
            <person name="Salas D."/>
            <person name="Schlacht A."/>
            <person name="Suga H."/>
            <person name="Archibald J."/>
            <person name="Ball S.G."/>
            <person name="Clark G."/>
            <person name="Dacks J."/>
            <person name="Van Der Giezen M."/>
            <person name="Tsaousis A."/>
            <person name="Roger A."/>
        </authorList>
    </citation>
    <scope>NUCLEOTIDE SEQUENCE [LARGE SCALE GENOMIC DNA]</scope>
    <source>
        <strain evidence="4">ATCC 50177 / NandII</strain>
    </source>
</reference>
<comment type="caution">
    <text evidence="3">The sequence shown here is derived from an EMBL/GenBank/DDBJ whole genome shotgun (WGS) entry which is preliminary data.</text>
</comment>
<evidence type="ECO:0000256" key="1">
    <source>
        <dbReference type="SAM" id="MobiDB-lite"/>
    </source>
</evidence>
<feature type="transmembrane region" description="Helical" evidence="2">
    <location>
        <begin position="70"/>
        <end position="89"/>
    </location>
</feature>
<name>A0A196SKT6_BLAHN</name>
<sequence>MAKKGNKKNTEKKVKKEMKEEEKTVAPIQQEKKEVPKEEPACTEKECCAAETCCTKCCCCKSCGCCCCPLRLFLLAVVLTIGFVFYLIVRDDPAVTVELCKTDIAGCFNGVVKAVRPYTNPYKMIDYLRAHGYVN</sequence>